<organism evidence="2 3">
    <name type="scientific">Regulus satrapa</name>
    <name type="common">Golden-crowned kinglet</name>
    <dbReference type="NCBI Taxonomy" id="13245"/>
    <lineage>
        <taxon>Eukaryota</taxon>
        <taxon>Metazoa</taxon>
        <taxon>Chordata</taxon>
        <taxon>Craniata</taxon>
        <taxon>Vertebrata</taxon>
        <taxon>Euteleostomi</taxon>
        <taxon>Archelosauria</taxon>
        <taxon>Archosauria</taxon>
        <taxon>Dinosauria</taxon>
        <taxon>Saurischia</taxon>
        <taxon>Theropoda</taxon>
        <taxon>Coelurosauria</taxon>
        <taxon>Aves</taxon>
        <taxon>Neognathae</taxon>
        <taxon>Neoaves</taxon>
        <taxon>Telluraves</taxon>
        <taxon>Australaves</taxon>
        <taxon>Passeriformes</taxon>
        <taxon>Regulidae</taxon>
        <taxon>Regulus</taxon>
    </lineage>
</organism>
<dbReference type="PANTHER" id="PTHR21625">
    <property type="entry name" value="NYD-SP28 PROTEIN"/>
    <property type="match status" value="1"/>
</dbReference>
<gene>
    <name evidence="2" type="primary">Drc1_0</name>
    <name evidence="2" type="ORF">REGSAT_R05572</name>
</gene>
<feature type="region of interest" description="Disordered" evidence="1">
    <location>
        <begin position="62"/>
        <end position="84"/>
    </location>
</feature>
<evidence type="ECO:0000313" key="3">
    <source>
        <dbReference type="Proteomes" id="UP000529728"/>
    </source>
</evidence>
<dbReference type="OrthoDB" id="10260459at2759"/>
<keyword evidence="3" id="KW-1185">Reference proteome</keyword>
<dbReference type="EMBL" id="VWZN01021755">
    <property type="protein sequence ID" value="NWR53281.1"/>
    <property type="molecule type" value="Genomic_DNA"/>
</dbReference>
<sequence length="101" mass="11526">RSLESELERITGQFQETRGRMRELVRRGAERFRRVWEANEEEAKALAREALGAARTIQAQQLGMPWEEPRPRFLDNVGPPGGRREKEDALQVAAELLEGGI</sequence>
<name>A0A7K4Y2N3_REGSA</name>
<dbReference type="GO" id="GO:0070286">
    <property type="term" value="P:axonemal dynein complex assembly"/>
    <property type="evidence" value="ECO:0007669"/>
    <property type="project" value="InterPro"/>
</dbReference>
<dbReference type="GO" id="GO:0060285">
    <property type="term" value="P:cilium-dependent cell motility"/>
    <property type="evidence" value="ECO:0007669"/>
    <property type="project" value="TreeGrafter"/>
</dbReference>
<dbReference type="Proteomes" id="UP000529728">
    <property type="component" value="Unassembled WGS sequence"/>
</dbReference>
<reference evidence="2 3" key="1">
    <citation type="submission" date="2019-09" db="EMBL/GenBank/DDBJ databases">
        <title>Bird 10,000 Genomes (B10K) Project - Family phase.</title>
        <authorList>
            <person name="Zhang G."/>
        </authorList>
    </citation>
    <scope>NUCLEOTIDE SEQUENCE [LARGE SCALE GENOMIC DNA]</scope>
    <source>
        <strain evidence="2">B10K-DU-001-18</strain>
        <tissue evidence="2">Muscle</tissue>
    </source>
</reference>
<protein>
    <submittedName>
        <fullName evidence="2">DRC1 protein</fullName>
    </submittedName>
</protein>
<feature type="non-terminal residue" evidence="2">
    <location>
        <position position="101"/>
    </location>
</feature>
<dbReference type="GO" id="GO:0003352">
    <property type="term" value="P:regulation of cilium movement"/>
    <property type="evidence" value="ECO:0007669"/>
    <property type="project" value="TreeGrafter"/>
</dbReference>
<dbReference type="AlphaFoldDB" id="A0A7K4Y2N3"/>
<evidence type="ECO:0000313" key="2">
    <source>
        <dbReference type="EMBL" id="NWR53281.1"/>
    </source>
</evidence>
<feature type="non-terminal residue" evidence="2">
    <location>
        <position position="1"/>
    </location>
</feature>
<comment type="caution">
    <text evidence="2">The sequence shown here is derived from an EMBL/GenBank/DDBJ whole genome shotgun (WGS) entry which is preliminary data.</text>
</comment>
<accession>A0A7K4Y2N3</accession>
<dbReference type="PANTHER" id="PTHR21625:SF1">
    <property type="entry name" value="DYNEIN REGULATORY COMPLEX PROTEIN 1"/>
    <property type="match status" value="1"/>
</dbReference>
<evidence type="ECO:0000256" key="1">
    <source>
        <dbReference type="SAM" id="MobiDB-lite"/>
    </source>
</evidence>
<dbReference type="GO" id="GO:0005858">
    <property type="term" value="C:axonemal dynein complex"/>
    <property type="evidence" value="ECO:0007669"/>
    <property type="project" value="InterPro"/>
</dbReference>
<dbReference type="InterPro" id="IPR039750">
    <property type="entry name" value="DRC1/DRC2"/>
</dbReference>
<proteinExistence type="predicted"/>